<name>A0A183K561_9TREM</name>
<proteinExistence type="predicted"/>
<reference evidence="3" key="1">
    <citation type="submission" date="2016-06" db="UniProtKB">
        <authorList>
            <consortium name="WormBaseParasite"/>
        </authorList>
    </citation>
    <scope>IDENTIFICATION</scope>
</reference>
<organism evidence="3">
    <name type="scientific">Schistosoma curassoni</name>
    <dbReference type="NCBI Taxonomy" id="6186"/>
    <lineage>
        <taxon>Eukaryota</taxon>
        <taxon>Metazoa</taxon>
        <taxon>Spiralia</taxon>
        <taxon>Lophotrochozoa</taxon>
        <taxon>Platyhelminthes</taxon>
        <taxon>Trematoda</taxon>
        <taxon>Digenea</taxon>
        <taxon>Strigeidida</taxon>
        <taxon>Schistosomatoidea</taxon>
        <taxon>Schistosomatidae</taxon>
        <taxon>Schistosoma</taxon>
    </lineage>
</organism>
<evidence type="ECO:0000313" key="2">
    <source>
        <dbReference type="Proteomes" id="UP000279833"/>
    </source>
</evidence>
<protein>
    <submittedName>
        <fullName evidence="3">Secreted protein</fullName>
    </submittedName>
</protein>
<keyword evidence="2" id="KW-1185">Reference proteome</keyword>
<dbReference type="EMBL" id="UZAK01033601">
    <property type="protein sequence ID" value="VDP38545.1"/>
    <property type="molecule type" value="Genomic_DNA"/>
</dbReference>
<evidence type="ECO:0000313" key="1">
    <source>
        <dbReference type="EMBL" id="VDP38545.1"/>
    </source>
</evidence>
<gene>
    <name evidence="1" type="ORF">SCUD_LOCUS10132</name>
</gene>
<reference evidence="1 2" key="2">
    <citation type="submission" date="2018-11" db="EMBL/GenBank/DDBJ databases">
        <authorList>
            <consortium name="Pathogen Informatics"/>
        </authorList>
    </citation>
    <scope>NUCLEOTIDE SEQUENCE [LARGE SCALE GENOMIC DNA]</scope>
    <source>
        <strain evidence="1">Dakar</strain>
        <strain evidence="2">Dakar, Senegal</strain>
    </source>
</reference>
<dbReference type="Proteomes" id="UP000279833">
    <property type="component" value="Unassembled WGS sequence"/>
</dbReference>
<dbReference type="WBParaSite" id="SCUD_0001013201-mRNA-1">
    <property type="protein sequence ID" value="SCUD_0001013201-mRNA-1"/>
    <property type="gene ID" value="SCUD_0001013201"/>
</dbReference>
<accession>A0A183K561</accession>
<sequence length="63" mass="7014">MTFKLVKIMSFVITGSETRTAERHTGRHPTCSATISKIISCPYKTASCRIIVFFQFASQGIKS</sequence>
<evidence type="ECO:0000313" key="3">
    <source>
        <dbReference type="WBParaSite" id="SCUD_0001013201-mRNA-1"/>
    </source>
</evidence>
<dbReference type="AlphaFoldDB" id="A0A183K561"/>